<dbReference type="EC" id="2.8.3.12" evidence="1"/>
<reference evidence="1" key="1">
    <citation type="journal article" date="2015" name="Proc. Natl. Acad. Sci. U.S.A.">
        <title>Networks of energetic and metabolic interactions define dynamics in microbial communities.</title>
        <authorList>
            <person name="Embree M."/>
            <person name="Liu J.K."/>
            <person name="Al-Bassam M.M."/>
            <person name="Zengler K."/>
        </authorList>
    </citation>
    <scope>NUCLEOTIDE SEQUENCE</scope>
</reference>
<dbReference type="SUPFAM" id="SSF100950">
    <property type="entry name" value="NagB/RpiA/CoA transferase-like"/>
    <property type="match status" value="1"/>
</dbReference>
<gene>
    <name evidence="1" type="ORF">ASZ90_018330</name>
</gene>
<proteinExistence type="predicted"/>
<dbReference type="Pfam" id="PF01144">
    <property type="entry name" value="CoA_trans"/>
    <property type="match status" value="1"/>
</dbReference>
<dbReference type="Gene3D" id="3.30.30.40">
    <property type="match status" value="1"/>
</dbReference>
<comment type="caution">
    <text evidence="1">The sequence shown here is derived from an EMBL/GenBank/DDBJ whole genome shotgun (WGS) entry which is preliminary data.</text>
</comment>
<name>A0A0W8E7C0_9ZZZZ</name>
<sequence length="142" mass="15949">MVAKNPDFYHIYKNPWGDDEVVCVRALVPDYAILHVQEADIYGNARILGPSYQDALMARAAKKVILTAERIVGTYRMQEEPKLTAIPHFLVEAVVELPGGAKPGICYPEYLTVDWADHKAYQKAVKADEVKQFADKMLEGRA</sequence>
<evidence type="ECO:0000313" key="1">
    <source>
        <dbReference type="EMBL" id="KUG04323.1"/>
    </source>
</evidence>
<accession>A0A0W8E7C0</accession>
<dbReference type="GO" id="GO:0018730">
    <property type="term" value="F:glutaconate CoA-transferase activity"/>
    <property type="evidence" value="ECO:0007669"/>
    <property type="project" value="UniProtKB-EC"/>
</dbReference>
<protein>
    <submittedName>
        <fullName evidence="1">3-oxoadipate coa-transferase subunit a</fullName>
        <ecNumber evidence="1">2.8.3.12</ecNumber>
        <ecNumber evidence="1">2.8.3.6</ecNumber>
    </submittedName>
</protein>
<dbReference type="GO" id="GO:0047569">
    <property type="term" value="F:3-oxoadipate CoA-transferase activity"/>
    <property type="evidence" value="ECO:0007669"/>
    <property type="project" value="UniProtKB-EC"/>
</dbReference>
<dbReference type="InterPro" id="IPR004165">
    <property type="entry name" value="CoA_trans_fam_I"/>
</dbReference>
<keyword evidence="1" id="KW-0808">Transferase</keyword>
<dbReference type="EMBL" id="LNQE01001853">
    <property type="protein sequence ID" value="KUG04323.1"/>
    <property type="molecule type" value="Genomic_DNA"/>
</dbReference>
<dbReference type="EC" id="2.8.3.6" evidence="1"/>
<dbReference type="Gene3D" id="3.40.1080.10">
    <property type="entry name" value="Glutaconate Coenzyme A-transferase"/>
    <property type="match status" value="1"/>
</dbReference>
<dbReference type="InterPro" id="IPR037171">
    <property type="entry name" value="NagB/RpiA_transferase-like"/>
</dbReference>
<dbReference type="AlphaFoldDB" id="A0A0W8E7C0"/>
<organism evidence="1">
    <name type="scientific">hydrocarbon metagenome</name>
    <dbReference type="NCBI Taxonomy" id="938273"/>
    <lineage>
        <taxon>unclassified sequences</taxon>
        <taxon>metagenomes</taxon>
        <taxon>ecological metagenomes</taxon>
    </lineage>
</organism>